<feature type="compositionally biased region" description="Basic and acidic residues" evidence="7">
    <location>
        <begin position="94"/>
        <end position="103"/>
    </location>
</feature>
<feature type="transmembrane region" description="Helical" evidence="8">
    <location>
        <begin position="107"/>
        <end position="129"/>
    </location>
</feature>
<dbReference type="EMBL" id="JBHFFA010000001">
    <property type="protein sequence ID" value="KAL2653620.1"/>
    <property type="molecule type" value="Genomic_DNA"/>
</dbReference>
<evidence type="ECO:0000256" key="6">
    <source>
        <dbReference type="ARBA" id="ARBA00023136"/>
    </source>
</evidence>
<reference evidence="10 11" key="1">
    <citation type="submission" date="2024-09" db="EMBL/GenBank/DDBJ databases">
        <title>Chromosome-scale assembly of Riccia fluitans.</title>
        <authorList>
            <person name="Paukszto L."/>
            <person name="Sawicki J."/>
            <person name="Karawczyk K."/>
            <person name="Piernik-Szablinska J."/>
            <person name="Szczecinska M."/>
            <person name="Mazdziarz M."/>
        </authorList>
    </citation>
    <scope>NUCLEOTIDE SEQUENCE [LARGE SCALE GENOMIC DNA]</scope>
    <source>
        <strain evidence="10">Rf_01</strain>
        <tissue evidence="10">Aerial parts of the thallus</tissue>
    </source>
</reference>
<evidence type="ECO:0000256" key="4">
    <source>
        <dbReference type="ARBA" id="ARBA00022737"/>
    </source>
</evidence>
<evidence type="ECO:0000313" key="10">
    <source>
        <dbReference type="EMBL" id="KAL2653620.1"/>
    </source>
</evidence>
<dbReference type="AlphaFoldDB" id="A0ABD1ZQM0"/>
<keyword evidence="11" id="KW-1185">Reference proteome</keyword>
<dbReference type="InterPro" id="IPR001245">
    <property type="entry name" value="Ser-Thr/Tyr_kinase_cat_dom"/>
</dbReference>
<dbReference type="InterPro" id="IPR001611">
    <property type="entry name" value="Leu-rich_rpt"/>
</dbReference>
<keyword evidence="5 8" id="KW-1133">Transmembrane helix</keyword>
<evidence type="ECO:0000256" key="5">
    <source>
        <dbReference type="ARBA" id="ARBA00022989"/>
    </source>
</evidence>
<dbReference type="InterPro" id="IPR020635">
    <property type="entry name" value="Tyr_kinase_cat_dom"/>
</dbReference>
<sequence length="300" mass="33310">MYRTLSTFNLTGTIPTVIADLFELNDLSLDHNNFIETIPDLSGLTKLQSLLLQNNKLSGKIPEFLVSLPLTLLANNNPSLSFGENKCQQPPAPSHERNSDKKSSRTGAVIGGAAGGVVLMLLILLLVYWKFLRKPDPKIVQGVAHEGGEVAVEQLRSRELRSGQKVAVKVNKGNTKHGKEQFLNEVTLLSRVHHRHLVSFVGFCNEGNHEVLIYEYMAQGTLEDHLFEKKGTKNGLLDWKTRLDIVLNASKDPEFFRDHRVTEKNDIYSFGVVLLEVITGKAPTTISKYMCDSTAVSSVS</sequence>
<dbReference type="GO" id="GO:0016020">
    <property type="term" value="C:membrane"/>
    <property type="evidence" value="ECO:0007669"/>
    <property type="project" value="UniProtKB-SubCell"/>
</dbReference>
<dbReference type="Gene3D" id="1.10.510.10">
    <property type="entry name" value="Transferase(Phosphotransferase) domain 1"/>
    <property type="match status" value="2"/>
</dbReference>
<gene>
    <name evidence="10" type="ORF">R1flu_021748</name>
</gene>
<dbReference type="SUPFAM" id="SSF52058">
    <property type="entry name" value="L domain-like"/>
    <property type="match status" value="1"/>
</dbReference>
<evidence type="ECO:0000256" key="3">
    <source>
        <dbReference type="ARBA" id="ARBA00022692"/>
    </source>
</evidence>
<dbReference type="SMART" id="SM00219">
    <property type="entry name" value="TyrKc"/>
    <property type="match status" value="1"/>
</dbReference>
<dbReference type="Pfam" id="PF07714">
    <property type="entry name" value="PK_Tyr_Ser-Thr"/>
    <property type="match status" value="1"/>
</dbReference>
<organism evidence="10 11">
    <name type="scientific">Riccia fluitans</name>
    <dbReference type="NCBI Taxonomy" id="41844"/>
    <lineage>
        <taxon>Eukaryota</taxon>
        <taxon>Viridiplantae</taxon>
        <taxon>Streptophyta</taxon>
        <taxon>Embryophyta</taxon>
        <taxon>Marchantiophyta</taxon>
        <taxon>Marchantiopsida</taxon>
        <taxon>Marchantiidae</taxon>
        <taxon>Marchantiales</taxon>
        <taxon>Ricciaceae</taxon>
        <taxon>Riccia</taxon>
    </lineage>
</organism>
<keyword evidence="3 8" id="KW-0812">Transmembrane</keyword>
<dbReference type="InterPro" id="IPR032675">
    <property type="entry name" value="LRR_dom_sf"/>
</dbReference>
<keyword evidence="4" id="KW-0677">Repeat</keyword>
<dbReference type="Gene3D" id="3.80.10.10">
    <property type="entry name" value="Ribonuclease Inhibitor"/>
    <property type="match status" value="1"/>
</dbReference>
<feature type="domain" description="Protein kinase" evidence="9">
    <location>
        <begin position="104"/>
        <end position="300"/>
    </location>
</feature>
<dbReference type="InterPro" id="IPR011009">
    <property type="entry name" value="Kinase-like_dom_sf"/>
</dbReference>
<accession>A0ABD1ZQM0</accession>
<dbReference type="Proteomes" id="UP001605036">
    <property type="component" value="Unassembled WGS sequence"/>
</dbReference>
<dbReference type="InterPro" id="IPR000719">
    <property type="entry name" value="Prot_kinase_dom"/>
</dbReference>
<evidence type="ECO:0000256" key="7">
    <source>
        <dbReference type="SAM" id="MobiDB-lite"/>
    </source>
</evidence>
<keyword evidence="6 8" id="KW-0472">Membrane</keyword>
<feature type="region of interest" description="Disordered" evidence="7">
    <location>
        <begin position="82"/>
        <end position="106"/>
    </location>
</feature>
<evidence type="ECO:0000256" key="8">
    <source>
        <dbReference type="SAM" id="Phobius"/>
    </source>
</evidence>
<comment type="subcellular location">
    <subcellularLocation>
        <location evidence="1">Membrane</location>
    </subcellularLocation>
</comment>
<comment type="caution">
    <text evidence="10">The sequence shown here is derived from an EMBL/GenBank/DDBJ whole genome shotgun (WGS) entry which is preliminary data.</text>
</comment>
<keyword evidence="2" id="KW-0433">Leucine-rich repeat</keyword>
<evidence type="ECO:0000259" key="9">
    <source>
        <dbReference type="PROSITE" id="PS50011"/>
    </source>
</evidence>
<evidence type="ECO:0000256" key="2">
    <source>
        <dbReference type="ARBA" id="ARBA00022614"/>
    </source>
</evidence>
<dbReference type="PANTHER" id="PTHR45631:SF3">
    <property type="entry name" value="OS05G0393100 PROTEIN"/>
    <property type="match status" value="1"/>
</dbReference>
<dbReference type="SUPFAM" id="SSF56112">
    <property type="entry name" value="Protein kinase-like (PK-like)"/>
    <property type="match status" value="1"/>
</dbReference>
<proteinExistence type="predicted"/>
<dbReference type="PROSITE" id="PS51450">
    <property type="entry name" value="LRR"/>
    <property type="match status" value="1"/>
</dbReference>
<protein>
    <recommendedName>
        <fullName evidence="9">Protein kinase domain-containing protein</fullName>
    </recommendedName>
</protein>
<evidence type="ECO:0000313" key="11">
    <source>
        <dbReference type="Proteomes" id="UP001605036"/>
    </source>
</evidence>
<evidence type="ECO:0000256" key="1">
    <source>
        <dbReference type="ARBA" id="ARBA00004370"/>
    </source>
</evidence>
<dbReference type="PROSITE" id="PS50011">
    <property type="entry name" value="PROTEIN_KINASE_DOM"/>
    <property type="match status" value="1"/>
</dbReference>
<name>A0ABD1ZQM0_9MARC</name>
<dbReference type="PANTHER" id="PTHR45631">
    <property type="entry name" value="OS07G0107800 PROTEIN-RELATED"/>
    <property type="match status" value="1"/>
</dbReference>